<keyword evidence="1" id="KW-0175">Coiled coil</keyword>
<sequence>MVTYNASSWPRRDSKSTNDARQRARNGSISSKTSTLGRIMGKRLLNRGSIQSGIDIDEGSDSTSARPSTTITSSIAETEESDLNGSVLDEVNGSIPSSMRSSHARSNSDQDFSGSMMDEVNASVPSSRRSSISMPRRGIDLDRSHSNRSIRESISTLSEVVDLPDDVSETFHSEMTAAIDEVVDIVDKTSKNVSSDPPMSAVEDATIGSESRATTRSSICGGLPSITRRILQATPSTPARRHRRRAGRGWPKSLLKDGSAGVIWDTPDQYVTMKGMSVSDMLHLECPFPVVNTLRTRVPNKGELDTSHIFYEPKPDCEALQSHVRDSSKLDSAQFRVKMISEIRCKAVFSRDFERLKEAQIPSPCKLHGPPTYAQFVEQAMSHFARKPEPERPEKSATEWIDAKLKSFNPKDYHSVFGRPLHSRIRELQRSVRGANAAVFTLKSSEILQSSKTLQWMSGLDDQDRSTAAKLLEEAQKIKKDLVRLEVKMAALGNKNVLSLPSFGKEQSRKVWHRMASTEYWHLRTNAFINMQMKKEEANPDEVTEQSDGGEFYDEPEAGIDDVESSDPADAVELPEKVEREKQESGKQHSAKEGRVGGSKQPWTGPAGIKDDILCIASSLRNEVDESKSLYDSPSWPSVPRSHPLADTDRQLFQRQLFELSNEAKLCPNVSQSPSVQRERSVRRPTHGRDNDNREARPETQRARRFRMRASDSSRVRFEVRSAAWSPQAGYRSRRSVPQSVVSAISDGERLPEAPIQITTKRLPPDEFEVASNQGAKRISGSVSVSGGEPVFEPSVVQDSADPAEESVSRHDQDDSRIAPLSITKVESVSTVVESSAQAALRGLSEKARGKLPQLHEPSAPTTPKPMYEALEDERFDSAQKDRSPGIKIDFH</sequence>
<feature type="region of interest" description="Disordered" evidence="2">
    <location>
        <begin position="844"/>
        <end position="892"/>
    </location>
</feature>
<feature type="region of interest" description="Disordered" evidence="2">
    <location>
        <begin position="1"/>
        <end position="146"/>
    </location>
</feature>
<keyword evidence="4" id="KW-1185">Reference proteome</keyword>
<gene>
    <name evidence="3" type="ORF">FB567DRAFT_548957</name>
</gene>
<feature type="region of interest" description="Disordered" evidence="2">
    <location>
        <begin position="190"/>
        <end position="217"/>
    </location>
</feature>
<dbReference type="EMBL" id="JAGMVJ010000009">
    <property type="protein sequence ID" value="KAH7087684.1"/>
    <property type="molecule type" value="Genomic_DNA"/>
</dbReference>
<name>A0A8K0R949_9PLEO</name>
<dbReference type="AlphaFoldDB" id="A0A8K0R949"/>
<feature type="compositionally biased region" description="Polar residues" evidence="2">
    <location>
        <begin position="25"/>
        <end position="36"/>
    </location>
</feature>
<reference evidence="3" key="1">
    <citation type="journal article" date="2021" name="Nat. Commun.">
        <title>Genetic determinants of endophytism in the Arabidopsis root mycobiome.</title>
        <authorList>
            <person name="Mesny F."/>
            <person name="Miyauchi S."/>
            <person name="Thiergart T."/>
            <person name="Pickel B."/>
            <person name="Atanasova L."/>
            <person name="Karlsson M."/>
            <person name="Huettel B."/>
            <person name="Barry K.W."/>
            <person name="Haridas S."/>
            <person name="Chen C."/>
            <person name="Bauer D."/>
            <person name="Andreopoulos W."/>
            <person name="Pangilinan J."/>
            <person name="LaButti K."/>
            <person name="Riley R."/>
            <person name="Lipzen A."/>
            <person name="Clum A."/>
            <person name="Drula E."/>
            <person name="Henrissat B."/>
            <person name="Kohler A."/>
            <person name="Grigoriev I.V."/>
            <person name="Martin F.M."/>
            <person name="Hacquard S."/>
        </authorList>
    </citation>
    <scope>NUCLEOTIDE SEQUENCE</scope>
    <source>
        <strain evidence="3">MPI-SDFR-AT-0120</strain>
    </source>
</reference>
<dbReference type="Proteomes" id="UP000813461">
    <property type="component" value="Unassembled WGS sequence"/>
</dbReference>
<feature type="compositionally biased region" description="Basic and acidic residues" evidence="2">
    <location>
        <begin position="876"/>
        <end position="892"/>
    </location>
</feature>
<feature type="compositionally biased region" description="Basic and acidic residues" evidence="2">
    <location>
        <begin position="807"/>
        <end position="817"/>
    </location>
</feature>
<feature type="region of interest" description="Disordered" evidence="2">
    <location>
        <begin position="537"/>
        <end position="608"/>
    </location>
</feature>
<feature type="compositionally biased region" description="Low complexity" evidence="2">
    <location>
        <begin position="94"/>
        <end position="107"/>
    </location>
</feature>
<evidence type="ECO:0000256" key="1">
    <source>
        <dbReference type="SAM" id="Coils"/>
    </source>
</evidence>
<feature type="compositionally biased region" description="Acidic residues" evidence="2">
    <location>
        <begin position="551"/>
        <end position="567"/>
    </location>
</feature>
<feature type="compositionally biased region" description="Basic and acidic residues" evidence="2">
    <location>
        <begin position="10"/>
        <end position="22"/>
    </location>
</feature>
<proteinExistence type="predicted"/>
<feature type="compositionally biased region" description="Polar residues" evidence="2">
    <location>
        <begin position="208"/>
        <end position="217"/>
    </location>
</feature>
<feature type="compositionally biased region" description="Low complexity" evidence="2">
    <location>
        <begin position="123"/>
        <end position="136"/>
    </location>
</feature>
<feature type="region of interest" description="Disordered" evidence="2">
    <location>
        <begin position="627"/>
        <end position="648"/>
    </location>
</feature>
<organism evidence="3 4">
    <name type="scientific">Paraphoma chrysanthemicola</name>
    <dbReference type="NCBI Taxonomy" id="798071"/>
    <lineage>
        <taxon>Eukaryota</taxon>
        <taxon>Fungi</taxon>
        <taxon>Dikarya</taxon>
        <taxon>Ascomycota</taxon>
        <taxon>Pezizomycotina</taxon>
        <taxon>Dothideomycetes</taxon>
        <taxon>Pleosporomycetidae</taxon>
        <taxon>Pleosporales</taxon>
        <taxon>Pleosporineae</taxon>
        <taxon>Phaeosphaeriaceae</taxon>
        <taxon>Paraphoma</taxon>
    </lineage>
</organism>
<evidence type="ECO:0000313" key="4">
    <source>
        <dbReference type="Proteomes" id="UP000813461"/>
    </source>
</evidence>
<dbReference type="OrthoDB" id="10469662at2759"/>
<feature type="compositionally biased region" description="Basic and acidic residues" evidence="2">
    <location>
        <begin position="677"/>
        <end position="702"/>
    </location>
</feature>
<feature type="compositionally biased region" description="Basic and acidic residues" evidence="2">
    <location>
        <begin position="137"/>
        <end position="146"/>
    </location>
</feature>
<feature type="region of interest" description="Disordered" evidence="2">
    <location>
        <begin position="664"/>
        <end position="711"/>
    </location>
</feature>
<feature type="region of interest" description="Disordered" evidence="2">
    <location>
        <begin position="744"/>
        <end position="819"/>
    </location>
</feature>
<feature type="compositionally biased region" description="Basic and acidic residues" evidence="2">
    <location>
        <begin position="574"/>
        <end position="595"/>
    </location>
</feature>
<comment type="caution">
    <text evidence="3">The sequence shown here is derived from an EMBL/GenBank/DDBJ whole genome shotgun (WGS) entry which is preliminary data.</text>
</comment>
<feature type="coiled-coil region" evidence="1">
    <location>
        <begin position="468"/>
        <end position="495"/>
    </location>
</feature>
<accession>A0A8K0R949</accession>
<evidence type="ECO:0000256" key="2">
    <source>
        <dbReference type="SAM" id="MobiDB-lite"/>
    </source>
</evidence>
<protein>
    <submittedName>
        <fullName evidence="3">Uncharacterized protein</fullName>
    </submittedName>
</protein>
<evidence type="ECO:0000313" key="3">
    <source>
        <dbReference type="EMBL" id="KAH7087684.1"/>
    </source>
</evidence>